<dbReference type="Gene3D" id="2.60.120.10">
    <property type="entry name" value="Jelly Rolls"/>
    <property type="match status" value="1"/>
</dbReference>
<dbReference type="PROSITE" id="PS50042">
    <property type="entry name" value="CNMP_BINDING_3"/>
    <property type="match status" value="1"/>
</dbReference>
<evidence type="ECO:0000313" key="19">
    <source>
        <dbReference type="Proteomes" id="UP000594454"/>
    </source>
</evidence>
<comment type="subcellular location">
    <subcellularLocation>
        <location evidence="1">Cell membrane</location>
        <topology evidence="1">Multi-pass membrane protein</topology>
    </subcellularLocation>
</comment>
<evidence type="ECO:0000256" key="9">
    <source>
        <dbReference type="ARBA" id="ARBA00023122"/>
    </source>
</evidence>
<dbReference type="InterPro" id="IPR000644">
    <property type="entry name" value="CBS_dom"/>
</dbReference>
<keyword evidence="3" id="KW-0813">Transport</keyword>
<dbReference type="Gene3D" id="3.10.580.10">
    <property type="entry name" value="CBS-domain"/>
    <property type="match status" value="1"/>
</dbReference>
<evidence type="ECO:0000256" key="4">
    <source>
        <dbReference type="ARBA" id="ARBA00022475"/>
    </source>
</evidence>
<dbReference type="InterPro" id="IPR045095">
    <property type="entry name" value="ACDP"/>
</dbReference>
<feature type="transmembrane region" description="Helical" evidence="14">
    <location>
        <begin position="248"/>
        <end position="272"/>
    </location>
</feature>
<keyword evidence="5 12" id="KW-0812">Transmembrane</keyword>
<dbReference type="PROSITE" id="PS51371">
    <property type="entry name" value="CBS"/>
    <property type="match status" value="1"/>
</dbReference>
<feature type="transmembrane region" description="Helical" evidence="14">
    <location>
        <begin position="333"/>
        <end position="350"/>
    </location>
</feature>
<keyword evidence="8" id="KW-0406">Ion transport</keyword>
<name>A0A7R8UR73_HERIL</name>
<organism evidence="18 19">
    <name type="scientific">Hermetia illucens</name>
    <name type="common">Black soldier fly</name>
    <dbReference type="NCBI Taxonomy" id="343691"/>
    <lineage>
        <taxon>Eukaryota</taxon>
        <taxon>Metazoa</taxon>
        <taxon>Ecdysozoa</taxon>
        <taxon>Arthropoda</taxon>
        <taxon>Hexapoda</taxon>
        <taxon>Insecta</taxon>
        <taxon>Pterygota</taxon>
        <taxon>Neoptera</taxon>
        <taxon>Endopterygota</taxon>
        <taxon>Diptera</taxon>
        <taxon>Brachycera</taxon>
        <taxon>Stratiomyomorpha</taxon>
        <taxon>Stratiomyidae</taxon>
        <taxon>Hermetiinae</taxon>
        <taxon>Hermetia</taxon>
    </lineage>
</organism>
<evidence type="ECO:0000259" key="15">
    <source>
        <dbReference type="PROSITE" id="PS50042"/>
    </source>
</evidence>
<dbReference type="AlphaFoldDB" id="A0A7R8UR73"/>
<accession>A0A7R8UR73</accession>
<dbReference type="SUPFAM" id="SSF51206">
    <property type="entry name" value="cAMP-binding domain-like"/>
    <property type="match status" value="1"/>
</dbReference>
<dbReference type="OMA" id="QDFTVFA"/>
<feature type="region of interest" description="Disordered" evidence="13">
    <location>
        <begin position="803"/>
        <end position="891"/>
    </location>
</feature>
<keyword evidence="6" id="KW-0677">Repeat</keyword>
<dbReference type="SUPFAM" id="SSF54631">
    <property type="entry name" value="CBS-domain pair"/>
    <property type="match status" value="1"/>
</dbReference>
<feature type="compositionally biased region" description="Polar residues" evidence="13">
    <location>
        <begin position="95"/>
        <end position="104"/>
    </location>
</feature>
<sequence>MAVAQSIRTSGYNNKKCSKEKRLLGIRRQEGFRFVRKGNCAGVFWFVGLLVVFQVLLNDCMANPVASEATQAPSVKGGPTGAPTITTTTSPFESVRSSNQSSLSGPKAQRLYGFDELRIDGIRIEESNSAEIGDNGVPSALGQSEAVLRIFGSGITNYTYITFTTDSNVYGGSCQVTLTKPFRIIQGTSTGNTALVKVTMPEGEHTLFICAKNDEGEVIHDATLAKPLIHQGADSWKTITTYKSLLPVWLSICIIFTCLCFSCLFSGLNLGLMSLDKTELKILMNTGKAKEREYAATIAPIREHGNYLLCSILLGNVLVNSIFTILLDGLTSGLFAVIFSTLCIVIFGEISPQAVCSRHGLAVGAKTATITKAVMVLTFPLSYPIAKILDYILGEEIGSVYNRERLKELIRVQTGDLDKDEVNIISGALELRKKTVGEVMTHIEDAFMLSLDAVLNFETVSEIMKSGFSRIPVYDGTRTNIVTLLYIKDLAFVDPDDNTPLKTLCEFYQNPCHFVFEDVTLDVMFKQFKEGHKGHMAFVHRVNNEGDGDPFYETIGLLTLEDVIEELIQAEIMDETDVFTDNRTKVRRQRARKQDFSVFAERKENQRIRISPQLTLATFQYLSTTVDAFKPDAVSETILRRLLNQDVVHHIKVKGKDKSDPSLLIYTQSKAVDFFVLILEGRVEVTVGRENLVFESGPFTYFGTQALVQNVGIAESPNNQQSAMGSLQSLNVDALLRHTFIPDYSVRAVTEVIYIAIKRNLYLAAKRATLLERAQRIGEPTSETFDDEVEKLLHSLDEDDRSIAAHTKDLNSMTPRSRSKGTSNTPSPITSPEQKPNGPTIASPTDRDIKATVALLQEERNAAEEQQELNNTMSEKSDPATEYLLAPHSKS</sequence>
<feature type="domain" description="CBS" evidence="16">
    <location>
        <begin position="440"/>
        <end position="501"/>
    </location>
</feature>
<dbReference type="FunFam" id="3.10.580.10:FF:000001">
    <property type="entry name" value="Putative metal transporter CNNM3 isoform 2"/>
    <property type="match status" value="1"/>
</dbReference>
<feature type="transmembrane region" description="Helical" evidence="14">
    <location>
        <begin position="307"/>
        <end position="327"/>
    </location>
</feature>
<keyword evidence="10 12" id="KW-0472">Membrane</keyword>
<proteinExistence type="inferred from homology"/>
<evidence type="ECO:0000256" key="13">
    <source>
        <dbReference type="SAM" id="MobiDB-lite"/>
    </source>
</evidence>
<dbReference type="PANTHER" id="PTHR12064:SF94">
    <property type="entry name" value="UNEXTENDED PROTEIN"/>
    <property type="match status" value="1"/>
</dbReference>
<dbReference type="Proteomes" id="UP000594454">
    <property type="component" value="Chromosome 3"/>
</dbReference>
<dbReference type="Pfam" id="PF01595">
    <property type="entry name" value="CNNM"/>
    <property type="match status" value="1"/>
</dbReference>
<evidence type="ECO:0000256" key="1">
    <source>
        <dbReference type="ARBA" id="ARBA00004651"/>
    </source>
</evidence>
<dbReference type="InterPro" id="IPR044751">
    <property type="entry name" value="Ion_transp-like_CBS"/>
</dbReference>
<feature type="transmembrane region" description="Helical" evidence="14">
    <location>
        <begin position="38"/>
        <end position="57"/>
    </location>
</feature>
<dbReference type="InterPro" id="IPR000595">
    <property type="entry name" value="cNMP-bd_dom"/>
</dbReference>
<dbReference type="InterPro" id="IPR046342">
    <property type="entry name" value="CBS_dom_sf"/>
</dbReference>
<evidence type="ECO:0000259" key="17">
    <source>
        <dbReference type="PROSITE" id="PS51846"/>
    </source>
</evidence>
<reference evidence="18 19" key="1">
    <citation type="submission" date="2020-11" db="EMBL/GenBank/DDBJ databases">
        <authorList>
            <person name="Wallbank WR R."/>
            <person name="Pardo Diaz C."/>
            <person name="Kozak K."/>
            <person name="Martin S."/>
            <person name="Jiggins C."/>
            <person name="Moest M."/>
            <person name="Warren A I."/>
            <person name="Generalovic N T."/>
            <person name="Byers J.R.P. K."/>
            <person name="Montejo-Kovacevich G."/>
            <person name="Yen C E."/>
        </authorList>
    </citation>
    <scope>NUCLEOTIDE SEQUENCE [LARGE SCALE GENOMIC DNA]</scope>
</reference>
<evidence type="ECO:0000256" key="14">
    <source>
        <dbReference type="SAM" id="Phobius"/>
    </source>
</evidence>
<dbReference type="PROSITE" id="PS51846">
    <property type="entry name" value="CNNM"/>
    <property type="match status" value="1"/>
</dbReference>
<dbReference type="GO" id="GO:0005886">
    <property type="term" value="C:plasma membrane"/>
    <property type="evidence" value="ECO:0007669"/>
    <property type="project" value="UniProtKB-SubCell"/>
</dbReference>
<dbReference type="GO" id="GO:0010960">
    <property type="term" value="P:magnesium ion homeostasis"/>
    <property type="evidence" value="ECO:0007669"/>
    <property type="project" value="InterPro"/>
</dbReference>
<protein>
    <submittedName>
        <fullName evidence="18">Uncharacterized protein</fullName>
    </submittedName>
</protein>
<evidence type="ECO:0000313" key="18">
    <source>
        <dbReference type="EMBL" id="CAD7085527.1"/>
    </source>
</evidence>
<dbReference type="Pfam" id="PF25562">
    <property type="entry name" value="CNBH_CNNM2_C"/>
    <property type="match status" value="1"/>
</dbReference>
<evidence type="ECO:0000256" key="5">
    <source>
        <dbReference type="ARBA" id="ARBA00022692"/>
    </source>
</evidence>
<feature type="region of interest" description="Disordered" evidence="13">
    <location>
        <begin position="68"/>
        <end position="106"/>
    </location>
</feature>
<evidence type="ECO:0000256" key="12">
    <source>
        <dbReference type="PROSITE-ProRule" id="PRU01193"/>
    </source>
</evidence>
<dbReference type="InterPro" id="IPR002550">
    <property type="entry name" value="CNNM"/>
</dbReference>
<dbReference type="OrthoDB" id="5353557at2759"/>
<evidence type="ECO:0000256" key="8">
    <source>
        <dbReference type="ARBA" id="ARBA00023065"/>
    </source>
</evidence>
<evidence type="ECO:0000256" key="6">
    <source>
        <dbReference type="ARBA" id="ARBA00022737"/>
    </source>
</evidence>
<evidence type="ECO:0000256" key="2">
    <source>
        <dbReference type="ARBA" id="ARBA00010484"/>
    </source>
</evidence>
<dbReference type="EMBL" id="LR899011">
    <property type="protein sequence ID" value="CAD7085527.1"/>
    <property type="molecule type" value="Genomic_DNA"/>
</dbReference>
<feature type="domain" description="CNNM transmembrane" evidence="17">
    <location>
        <begin position="244"/>
        <end position="421"/>
    </location>
</feature>
<keyword evidence="9 11" id="KW-0129">CBS domain</keyword>
<gene>
    <name evidence="18" type="ORF">HERILL_LOCUS8365</name>
</gene>
<dbReference type="GO" id="GO:0006811">
    <property type="term" value="P:monoatomic ion transport"/>
    <property type="evidence" value="ECO:0007669"/>
    <property type="project" value="UniProtKB-KW"/>
</dbReference>
<feature type="domain" description="Cyclic nucleotide-binding" evidence="15">
    <location>
        <begin position="665"/>
        <end position="740"/>
    </location>
</feature>
<evidence type="ECO:0000256" key="7">
    <source>
        <dbReference type="ARBA" id="ARBA00022989"/>
    </source>
</evidence>
<feature type="compositionally biased region" description="Polar residues" evidence="13">
    <location>
        <begin position="810"/>
        <end position="834"/>
    </location>
</feature>
<dbReference type="GO" id="GO:0022857">
    <property type="term" value="F:transmembrane transporter activity"/>
    <property type="evidence" value="ECO:0007669"/>
    <property type="project" value="TreeGrafter"/>
</dbReference>
<keyword evidence="7 12" id="KW-1133">Transmembrane helix</keyword>
<evidence type="ECO:0000256" key="10">
    <source>
        <dbReference type="ARBA" id="ARBA00023136"/>
    </source>
</evidence>
<dbReference type="CDD" id="cd04590">
    <property type="entry name" value="CBS_pair_CorC_HlyC_assoc"/>
    <property type="match status" value="1"/>
</dbReference>
<dbReference type="InterPro" id="IPR018490">
    <property type="entry name" value="cNMP-bd_dom_sf"/>
</dbReference>
<keyword evidence="4" id="KW-1003">Cell membrane</keyword>
<dbReference type="PANTHER" id="PTHR12064">
    <property type="entry name" value="METAL TRANSPORTER CNNM"/>
    <property type="match status" value="1"/>
</dbReference>
<evidence type="ECO:0000256" key="11">
    <source>
        <dbReference type="PROSITE-ProRule" id="PRU00703"/>
    </source>
</evidence>
<evidence type="ECO:0000256" key="3">
    <source>
        <dbReference type="ARBA" id="ARBA00022448"/>
    </source>
</evidence>
<dbReference type="InterPro" id="IPR014710">
    <property type="entry name" value="RmlC-like_jellyroll"/>
</dbReference>
<evidence type="ECO:0000259" key="16">
    <source>
        <dbReference type="PROSITE" id="PS51371"/>
    </source>
</evidence>
<comment type="similarity">
    <text evidence="2">Belongs to the ACDP family.</text>
</comment>
<keyword evidence="19" id="KW-1185">Reference proteome</keyword>
<dbReference type="FunCoup" id="A0A7R8UR73">
    <property type="interactions" value="53"/>
</dbReference>
<dbReference type="InParanoid" id="A0A7R8UR73"/>
<feature type="compositionally biased region" description="Low complexity" evidence="13">
    <location>
        <begin position="81"/>
        <end position="91"/>
    </location>
</feature>